<feature type="signal peptide" evidence="1">
    <location>
        <begin position="1"/>
        <end position="18"/>
    </location>
</feature>
<evidence type="ECO:0000313" key="3">
    <source>
        <dbReference type="Proteomes" id="UP000297737"/>
    </source>
</evidence>
<evidence type="ECO:0000256" key="1">
    <source>
        <dbReference type="SAM" id="SignalP"/>
    </source>
</evidence>
<dbReference type="EMBL" id="SIHO01000001">
    <property type="protein sequence ID" value="TFU06307.1"/>
    <property type="molecule type" value="Genomic_DNA"/>
</dbReference>
<proteinExistence type="predicted"/>
<organism evidence="2 3">
    <name type="scientific">Glacieibacterium arshaanense</name>
    <dbReference type="NCBI Taxonomy" id="2511025"/>
    <lineage>
        <taxon>Bacteria</taxon>
        <taxon>Pseudomonadati</taxon>
        <taxon>Pseudomonadota</taxon>
        <taxon>Alphaproteobacteria</taxon>
        <taxon>Sphingomonadales</taxon>
        <taxon>Sphingosinicellaceae</taxon>
        <taxon>Glacieibacterium</taxon>
    </lineage>
</organism>
<dbReference type="Proteomes" id="UP000297737">
    <property type="component" value="Unassembled WGS sequence"/>
</dbReference>
<keyword evidence="3" id="KW-1185">Reference proteome</keyword>
<evidence type="ECO:0000313" key="2">
    <source>
        <dbReference type="EMBL" id="TFU06307.1"/>
    </source>
</evidence>
<protein>
    <recommendedName>
        <fullName evidence="4">Lipocalin-like domain-containing protein</fullName>
    </recommendedName>
</protein>
<evidence type="ECO:0008006" key="4">
    <source>
        <dbReference type="Google" id="ProtNLM"/>
    </source>
</evidence>
<comment type="caution">
    <text evidence="2">The sequence shown here is derived from an EMBL/GenBank/DDBJ whole genome shotgun (WGS) entry which is preliminary data.</text>
</comment>
<reference evidence="2 3" key="1">
    <citation type="submission" date="2019-02" db="EMBL/GenBank/DDBJ databases">
        <title>Polymorphobacter sp. isolated from the lake at the Tibet of China.</title>
        <authorList>
            <person name="Li A."/>
        </authorList>
    </citation>
    <scope>NUCLEOTIDE SEQUENCE [LARGE SCALE GENOMIC DNA]</scope>
    <source>
        <strain evidence="2 3">DJ1R-1</strain>
    </source>
</reference>
<dbReference type="RefSeq" id="WP_135245030.1">
    <property type="nucleotide sequence ID" value="NZ_SIHO01000001.1"/>
</dbReference>
<sequence length="125" mass="13598">MRRLAGTLLLLTVSACQTTGSVAPSHAPPLSPLIGTWGLETDQCQGDNALAFDSNGKWSAYRTGGSWRLYGMTLTIITTSVENDNGQTITVASPQEQREQISFPVNDRLVMVAKDGKTTRLKRCR</sequence>
<keyword evidence="1" id="KW-0732">Signal</keyword>
<feature type="chain" id="PRO_5021212961" description="Lipocalin-like domain-containing protein" evidence="1">
    <location>
        <begin position="19"/>
        <end position="125"/>
    </location>
</feature>
<dbReference type="PROSITE" id="PS51257">
    <property type="entry name" value="PROKAR_LIPOPROTEIN"/>
    <property type="match status" value="1"/>
</dbReference>
<name>A0A4Y9ERP5_9SPHN</name>
<gene>
    <name evidence="2" type="ORF">EUV02_04740</name>
</gene>
<dbReference type="AlphaFoldDB" id="A0A4Y9ERP5"/>
<accession>A0A4Y9ERP5</accession>